<dbReference type="EMBL" id="JXSL01000009">
    <property type="protein sequence ID" value="KIM00518.1"/>
    <property type="molecule type" value="Genomic_DNA"/>
</dbReference>
<protein>
    <submittedName>
        <fullName evidence="1">Uncharacterized protein</fullName>
    </submittedName>
</protein>
<name>A0A0C2UG65_PARME</name>
<comment type="caution">
    <text evidence="1">The sequence shown here is derived from an EMBL/GenBank/DDBJ whole genome shotgun (WGS) entry which is preliminary data.</text>
</comment>
<reference evidence="1 2" key="1">
    <citation type="submission" date="2015-01" db="EMBL/GenBank/DDBJ databases">
        <title>Genome Sequence of Magnetospirillum magnetotacticum Strain MS-1.</title>
        <authorList>
            <person name="Marinov G.K."/>
            <person name="Smalley M.D."/>
            <person name="DeSalvo G."/>
        </authorList>
    </citation>
    <scope>NUCLEOTIDE SEQUENCE [LARGE SCALE GENOMIC DNA]</scope>
    <source>
        <strain evidence="1 2">MS-1</strain>
    </source>
</reference>
<evidence type="ECO:0000313" key="2">
    <source>
        <dbReference type="Proteomes" id="UP000031971"/>
    </source>
</evidence>
<dbReference type="AlphaFoldDB" id="A0A0C2UG65"/>
<dbReference type="Proteomes" id="UP000031971">
    <property type="component" value="Unassembled WGS sequence"/>
</dbReference>
<sequence>MNTIIGEIGAAVSHAERDLIQLDHNEVVELLRASDATMGQAEGMGPSDLLTLSAARERLAAMLDA</sequence>
<accession>A0A0C2UG65</accession>
<gene>
    <name evidence="1" type="ORF">CCC_03120</name>
</gene>
<organism evidence="1 2">
    <name type="scientific">Paramagnetospirillum magnetotacticum MS-1</name>
    <dbReference type="NCBI Taxonomy" id="272627"/>
    <lineage>
        <taxon>Bacteria</taxon>
        <taxon>Pseudomonadati</taxon>
        <taxon>Pseudomonadota</taxon>
        <taxon>Alphaproteobacteria</taxon>
        <taxon>Rhodospirillales</taxon>
        <taxon>Magnetospirillaceae</taxon>
        <taxon>Paramagnetospirillum</taxon>
    </lineage>
</organism>
<dbReference type="RefSeq" id="WP_009868284.1">
    <property type="nucleotide sequence ID" value="NZ_JXSL01000009.1"/>
</dbReference>
<keyword evidence="2" id="KW-1185">Reference proteome</keyword>
<proteinExistence type="predicted"/>
<evidence type="ECO:0000313" key="1">
    <source>
        <dbReference type="EMBL" id="KIM00518.1"/>
    </source>
</evidence>